<dbReference type="AlphaFoldDB" id="J3LQ70"/>
<organism evidence="2">
    <name type="scientific">Oryza brachyantha</name>
    <name type="common">malo sina</name>
    <dbReference type="NCBI Taxonomy" id="4533"/>
    <lineage>
        <taxon>Eukaryota</taxon>
        <taxon>Viridiplantae</taxon>
        <taxon>Streptophyta</taxon>
        <taxon>Embryophyta</taxon>
        <taxon>Tracheophyta</taxon>
        <taxon>Spermatophyta</taxon>
        <taxon>Magnoliopsida</taxon>
        <taxon>Liliopsida</taxon>
        <taxon>Poales</taxon>
        <taxon>Poaceae</taxon>
        <taxon>BOP clade</taxon>
        <taxon>Oryzoideae</taxon>
        <taxon>Oryzeae</taxon>
        <taxon>Oryzinae</taxon>
        <taxon>Oryza</taxon>
    </lineage>
</organism>
<protein>
    <submittedName>
        <fullName evidence="2">Uncharacterized protein</fullName>
    </submittedName>
</protein>
<feature type="region of interest" description="Disordered" evidence="1">
    <location>
        <begin position="54"/>
        <end position="211"/>
    </location>
</feature>
<dbReference type="Gramene" id="OB03G31960.1">
    <property type="protein sequence ID" value="OB03G31960.1"/>
    <property type="gene ID" value="OB03G31960"/>
</dbReference>
<sequence length="211" mass="22137">MVGKVPASAQQRSETRRGERWLRVDPTVAVCGQRGEGDGNRRVDDGDCLARCGREREWESDSELSQEKSWAGPEKREVGKEGAGETGRVEGVGRQPAGRKEREKEAWAEGGAALRGSLLGQGWQEAARGARERETGKRGKALGGGDRDGAAHGQAGGGNVRHCMGDQGEIAHSREEGSGEVGSSGSGSAEGVGMLVGKGVQEPADDVNGKY</sequence>
<name>J3LQ70_ORYBR</name>
<feature type="compositionally biased region" description="Basic and acidic residues" evidence="1">
    <location>
        <begin position="128"/>
        <end position="137"/>
    </location>
</feature>
<dbReference type="Proteomes" id="UP000006038">
    <property type="component" value="Chromosome 3"/>
</dbReference>
<keyword evidence="3" id="KW-1185">Reference proteome</keyword>
<reference evidence="2" key="1">
    <citation type="journal article" date="2013" name="Nat. Commun.">
        <title>Whole-genome sequencing of Oryza brachyantha reveals mechanisms underlying Oryza genome evolution.</title>
        <authorList>
            <person name="Chen J."/>
            <person name="Huang Q."/>
            <person name="Gao D."/>
            <person name="Wang J."/>
            <person name="Lang Y."/>
            <person name="Liu T."/>
            <person name="Li B."/>
            <person name="Bai Z."/>
            <person name="Luis Goicoechea J."/>
            <person name="Liang C."/>
            <person name="Chen C."/>
            <person name="Zhang W."/>
            <person name="Sun S."/>
            <person name="Liao Y."/>
            <person name="Zhang X."/>
            <person name="Yang L."/>
            <person name="Song C."/>
            <person name="Wang M."/>
            <person name="Shi J."/>
            <person name="Liu G."/>
            <person name="Liu J."/>
            <person name="Zhou H."/>
            <person name="Zhou W."/>
            <person name="Yu Q."/>
            <person name="An N."/>
            <person name="Chen Y."/>
            <person name="Cai Q."/>
            <person name="Wang B."/>
            <person name="Liu B."/>
            <person name="Min J."/>
            <person name="Huang Y."/>
            <person name="Wu H."/>
            <person name="Li Z."/>
            <person name="Zhang Y."/>
            <person name="Yin Y."/>
            <person name="Song W."/>
            <person name="Jiang J."/>
            <person name="Jackson S.A."/>
            <person name="Wing R.A."/>
            <person name="Wang J."/>
            <person name="Chen M."/>
        </authorList>
    </citation>
    <scope>NUCLEOTIDE SEQUENCE [LARGE SCALE GENOMIC DNA]</scope>
    <source>
        <strain evidence="2">cv. IRGC 101232</strain>
    </source>
</reference>
<dbReference type="HOGENOM" id="CLU_1306535_0_0_1"/>
<proteinExistence type="predicted"/>
<dbReference type="EnsemblPlants" id="OB03G31960.1">
    <property type="protein sequence ID" value="OB03G31960.1"/>
    <property type="gene ID" value="OB03G31960"/>
</dbReference>
<reference evidence="2" key="2">
    <citation type="submission" date="2013-04" db="UniProtKB">
        <authorList>
            <consortium name="EnsemblPlants"/>
        </authorList>
    </citation>
    <scope>IDENTIFICATION</scope>
</reference>
<feature type="compositionally biased region" description="Basic and acidic residues" evidence="1">
    <location>
        <begin position="98"/>
        <end position="107"/>
    </location>
</feature>
<accession>J3LQ70</accession>
<feature type="compositionally biased region" description="Gly residues" evidence="1">
    <location>
        <begin position="179"/>
        <end position="196"/>
    </location>
</feature>
<evidence type="ECO:0000256" key="1">
    <source>
        <dbReference type="SAM" id="MobiDB-lite"/>
    </source>
</evidence>
<feature type="region of interest" description="Disordered" evidence="1">
    <location>
        <begin position="1"/>
        <end position="21"/>
    </location>
</feature>
<feature type="compositionally biased region" description="Basic and acidic residues" evidence="1">
    <location>
        <begin position="73"/>
        <end position="83"/>
    </location>
</feature>
<evidence type="ECO:0000313" key="2">
    <source>
        <dbReference type="EnsemblPlants" id="OB03G31960.1"/>
    </source>
</evidence>
<evidence type="ECO:0000313" key="3">
    <source>
        <dbReference type="Proteomes" id="UP000006038"/>
    </source>
</evidence>